<dbReference type="Gene3D" id="1.10.357.10">
    <property type="entry name" value="Tetracycline Repressor, domain 2"/>
    <property type="match status" value="1"/>
</dbReference>
<dbReference type="InterPro" id="IPR001647">
    <property type="entry name" value="HTH_TetR"/>
</dbReference>
<name>A0A7S9LQW1_9RHOB</name>
<gene>
    <name evidence="6" type="ORF">I0K15_17955</name>
</gene>
<keyword evidence="3" id="KW-0804">Transcription</keyword>
<dbReference type="EMBL" id="CP064942">
    <property type="protein sequence ID" value="QPH53641.1"/>
    <property type="molecule type" value="Genomic_DNA"/>
</dbReference>
<dbReference type="InterPro" id="IPR036271">
    <property type="entry name" value="Tet_transcr_reg_TetR-rel_C_sf"/>
</dbReference>
<evidence type="ECO:0000256" key="2">
    <source>
        <dbReference type="ARBA" id="ARBA00023125"/>
    </source>
</evidence>
<keyword evidence="1" id="KW-0805">Transcription regulation</keyword>
<evidence type="ECO:0000256" key="1">
    <source>
        <dbReference type="ARBA" id="ARBA00023015"/>
    </source>
</evidence>
<organism evidence="6 7">
    <name type="scientific">Pontivivens ytuae</name>
    <dbReference type="NCBI Taxonomy" id="2789856"/>
    <lineage>
        <taxon>Bacteria</taxon>
        <taxon>Pseudomonadati</taxon>
        <taxon>Pseudomonadota</taxon>
        <taxon>Alphaproteobacteria</taxon>
        <taxon>Rhodobacterales</taxon>
        <taxon>Paracoccaceae</taxon>
        <taxon>Pontivivens</taxon>
    </lineage>
</organism>
<keyword evidence="2 4" id="KW-0238">DNA-binding</keyword>
<dbReference type="Proteomes" id="UP000594800">
    <property type="component" value="Chromosome"/>
</dbReference>
<dbReference type="GO" id="GO:0003700">
    <property type="term" value="F:DNA-binding transcription factor activity"/>
    <property type="evidence" value="ECO:0007669"/>
    <property type="project" value="TreeGrafter"/>
</dbReference>
<evidence type="ECO:0000313" key="6">
    <source>
        <dbReference type="EMBL" id="QPH53641.1"/>
    </source>
</evidence>
<dbReference type="SUPFAM" id="SSF48498">
    <property type="entry name" value="Tetracyclin repressor-like, C-terminal domain"/>
    <property type="match status" value="1"/>
</dbReference>
<keyword evidence="7" id="KW-1185">Reference proteome</keyword>
<protein>
    <submittedName>
        <fullName evidence="6">TetR/AcrR family transcriptional regulator</fullName>
    </submittedName>
</protein>
<dbReference type="GO" id="GO:0000976">
    <property type="term" value="F:transcription cis-regulatory region binding"/>
    <property type="evidence" value="ECO:0007669"/>
    <property type="project" value="TreeGrafter"/>
</dbReference>
<evidence type="ECO:0000259" key="5">
    <source>
        <dbReference type="PROSITE" id="PS50977"/>
    </source>
</evidence>
<dbReference type="InterPro" id="IPR025996">
    <property type="entry name" value="MT1864/Rv1816-like_C"/>
</dbReference>
<feature type="DNA-binding region" description="H-T-H motif" evidence="4">
    <location>
        <begin position="57"/>
        <end position="76"/>
    </location>
</feature>
<evidence type="ECO:0000313" key="7">
    <source>
        <dbReference type="Proteomes" id="UP000594800"/>
    </source>
</evidence>
<dbReference type="AlphaFoldDB" id="A0A7S9LQW1"/>
<dbReference type="KEGG" id="poz:I0K15_17955"/>
<dbReference type="Pfam" id="PF00440">
    <property type="entry name" value="TetR_N"/>
    <property type="match status" value="1"/>
</dbReference>
<dbReference type="PANTHER" id="PTHR30055:SF220">
    <property type="entry name" value="TETR-FAMILY REGULATORY PROTEIN"/>
    <property type="match status" value="1"/>
</dbReference>
<sequence length="222" mass="25464">MLSILTLTRSTQTATYRIMSSETEIQRKEGYHHGDLRAQLVEATRRLVEEKGPEQFSVSEACRVAGVSTAAPYRHFKDKDEMLAAVMMAGMERKFAMMRAAVAECPEGELERIVQLGRVYIRFATTEPGVFRLVFGLAHDHAKREELMEEAPRHYALVENEVALYLGRDEVDEDVKTRAFMLWTFVHGLSFLLIDEKVDVIDMPIDVEGLLWEIARRVMIDR</sequence>
<dbReference type="InterPro" id="IPR009057">
    <property type="entry name" value="Homeodomain-like_sf"/>
</dbReference>
<dbReference type="InterPro" id="IPR050109">
    <property type="entry name" value="HTH-type_TetR-like_transc_reg"/>
</dbReference>
<dbReference type="PRINTS" id="PR00455">
    <property type="entry name" value="HTHTETR"/>
</dbReference>
<feature type="domain" description="HTH tetR-type" evidence="5">
    <location>
        <begin position="34"/>
        <end position="94"/>
    </location>
</feature>
<evidence type="ECO:0000256" key="4">
    <source>
        <dbReference type="PROSITE-ProRule" id="PRU00335"/>
    </source>
</evidence>
<reference evidence="6 7" key="1">
    <citation type="submission" date="2020-11" db="EMBL/GenBank/DDBJ databases">
        <title>Description of Pontivivens ytuae sp. nov. isolated from deep sea sediment of Mariana Trench.</title>
        <authorList>
            <person name="Wang Z."/>
            <person name="Sun Q.-L."/>
            <person name="Xu X.-D."/>
            <person name="Tang Y.-Z."/>
            <person name="Zhang J."/>
        </authorList>
    </citation>
    <scope>NUCLEOTIDE SEQUENCE [LARGE SCALE GENOMIC DNA]</scope>
    <source>
        <strain evidence="6 7">MT2928</strain>
    </source>
</reference>
<proteinExistence type="predicted"/>
<dbReference type="PROSITE" id="PS50977">
    <property type="entry name" value="HTH_TETR_2"/>
    <property type="match status" value="1"/>
</dbReference>
<evidence type="ECO:0000256" key="3">
    <source>
        <dbReference type="ARBA" id="ARBA00023163"/>
    </source>
</evidence>
<dbReference type="SUPFAM" id="SSF46689">
    <property type="entry name" value="Homeodomain-like"/>
    <property type="match status" value="1"/>
</dbReference>
<dbReference type="PANTHER" id="PTHR30055">
    <property type="entry name" value="HTH-TYPE TRANSCRIPTIONAL REGULATOR RUTR"/>
    <property type="match status" value="1"/>
</dbReference>
<accession>A0A7S9LQW1</accession>
<dbReference type="Pfam" id="PF13305">
    <property type="entry name" value="TetR_C_33"/>
    <property type="match status" value="1"/>
</dbReference>